<dbReference type="Proteomes" id="UP000029585">
    <property type="component" value="Unassembled WGS sequence"/>
</dbReference>
<proteinExistence type="predicted"/>
<comment type="caution">
    <text evidence="1">The sequence shown here is derived from an EMBL/GenBank/DDBJ whole genome shotgun (WGS) entry which is preliminary data.</text>
</comment>
<reference evidence="1 2" key="1">
    <citation type="submission" date="2011-08" db="EMBL/GenBank/DDBJ databases">
        <title>The Genome Sequence of Clostridium orbiscindens 1_3_50AFAA.</title>
        <authorList>
            <consortium name="The Broad Institute Genome Sequencing Platform"/>
            <person name="Earl A."/>
            <person name="Ward D."/>
            <person name="Feldgarden M."/>
            <person name="Gevers D."/>
            <person name="Daigneault M."/>
            <person name="Strauss J."/>
            <person name="Allen-Vercoe E."/>
            <person name="Young S.K."/>
            <person name="Zeng Q."/>
            <person name="Gargeya S."/>
            <person name="Fitzgerald M."/>
            <person name="Haas B."/>
            <person name="Abouelleil A."/>
            <person name="Alvarado L."/>
            <person name="Arachchi H.M."/>
            <person name="Berlin A."/>
            <person name="Brown A."/>
            <person name="Chapman S.B."/>
            <person name="Chen Z."/>
            <person name="Dunbar C."/>
            <person name="Freedman E."/>
            <person name="Gearin G."/>
            <person name="Gellesch M."/>
            <person name="Goldberg J."/>
            <person name="Griggs A."/>
            <person name="Gujja S."/>
            <person name="Heiman D."/>
            <person name="Howarth C."/>
            <person name="Larson L."/>
            <person name="Lui A."/>
            <person name="MacDonald P.J.P."/>
            <person name="Montmayeur A."/>
            <person name="Murphy C."/>
            <person name="Neiman D."/>
            <person name="Pearson M."/>
            <person name="Priest M."/>
            <person name="Roberts A."/>
            <person name="Saif S."/>
            <person name="Shea T."/>
            <person name="Shenoy N."/>
            <person name="Sisk P."/>
            <person name="Stolte C."/>
            <person name="Sykes S."/>
            <person name="Wortman J."/>
            <person name="Nusbaum C."/>
            <person name="Birren B."/>
        </authorList>
    </citation>
    <scope>NUCLEOTIDE SEQUENCE [LARGE SCALE GENOMIC DNA]</scope>
    <source>
        <strain evidence="1 2">1_3_50AFAA</strain>
    </source>
</reference>
<sequence length="276" mass="31349">MEHSVPISDLPFNVHAFESRYGKIRSAEKLCPGVFRILTVPIPLDQFICSDLFVVMADSPAIPLTAKSYGIPLESSPEVLVVYCNADYFDKSRWVMTYEIDKYLVDHNFPLPDGESLLEVRVRGMEVCPEYFGEFPIPTETPWGAPLQHDRLANGVFWLRTEKAGWVLALAYPICDSLLPETVKIAVLNPYDRENGIDKTCGFRFFKYEQSCLPLFQLLNCAQQPWSDRINTAALQNAVLYAREYNKNCIEADQIAELRHTPSAGTCYYLFPAEDA</sequence>
<dbReference type="RefSeq" id="WP_021630492.1">
    <property type="nucleotide sequence ID" value="NZ_KN174166.1"/>
</dbReference>
<dbReference type="HOGENOM" id="CLU_081832_0_0_9"/>
<evidence type="ECO:0000313" key="2">
    <source>
        <dbReference type="Proteomes" id="UP000029585"/>
    </source>
</evidence>
<protein>
    <submittedName>
        <fullName evidence="1">Uncharacterized protein</fullName>
    </submittedName>
</protein>
<accession>A0A096CFA0</accession>
<dbReference type="PATRIC" id="fig|742738.3.peg.3696"/>
<evidence type="ECO:0000313" key="1">
    <source>
        <dbReference type="EMBL" id="KGF53597.1"/>
    </source>
</evidence>
<name>A0A096CFA0_FLAPL</name>
<dbReference type="AlphaFoldDB" id="A0A096CFA0"/>
<dbReference type="EMBL" id="ADLO01000107">
    <property type="protein sequence ID" value="KGF53597.1"/>
    <property type="molecule type" value="Genomic_DNA"/>
</dbReference>
<organism evidence="1 2">
    <name type="scientific">Flavonifractor plautii 1_3_50AFAA</name>
    <dbReference type="NCBI Taxonomy" id="742738"/>
    <lineage>
        <taxon>Bacteria</taxon>
        <taxon>Bacillati</taxon>
        <taxon>Bacillota</taxon>
        <taxon>Clostridia</taxon>
        <taxon>Eubacteriales</taxon>
        <taxon>Oscillospiraceae</taxon>
        <taxon>Flavonifractor</taxon>
    </lineage>
</organism>
<dbReference type="eggNOG" id="ENOG5033Y52">
    <property type="taxonomic scope" value="Bacteria"/>
</dbReference>
<gene>
    <name evidence="1" type="ORF">HMPREF9460_03588</name>
</gene>
<keyword evidence="2" id="KW-1185">Reference proteome</keyword>